<dbReference type="GO" id="GO:0032543">
    <property type="term" value="P:mitochondrial translation"/>
    <property type="evidence" value="ECO:0007669"/>
    <property type="project" value="InterPro"/>
</dbReference>
<feature type="domain" description="Small ribosomal subunit protein mS35 mitochondrial conserved" evidence="1">
    <location>
        <begin position="185"/>
        <end position="290"/>
    </location>
</feature>
<protein>
    <submittedName>
        <fullName evidence="2 4">28S ribosomal protein S35, mitochondrial</fullName>
    </submittedName>
</protein>
<keyword evidence="2" id="KW-0687">Ribonucleoprotein</keyword>
<dbReference type="STRING" id="34506.A0A090LMG0"/>
<evidence type="ECO:0000313" key="3">
    <source>
        <dbReference type="Proteomes" id="UP000035682"/>
    </source>
</evidence>
<evidence type="ECO:0000259" key="1">
    <source>
        <dbReference type="Pfam" id="PF10213"/>
    </source>
</evidence>
<dbReference type="eggNOG" id="KOG3933">
    <property type="taxonomic scope" value="Eukaryota"/>
</dbReference>
<gene>
    <name evidence="2 4 5" type="ORF">SRAE_2000336000</name>
</gene>
<dbReference type="CTD" id="36381075"/>
<dbReference type="PANTHER" id="PTHR13490">
    <property type="entry name" value="MITOCHONDRIAL 28S RIBOSOMAL PROTEIN S28"/>
    <property type="match status" value="1"/>
</dbReference>
<dbReference type="Proteomes" id="UP000035682">
    <property type="component" value="Unplaced"/>
</dbReference>
<keyword evidence="2" id="KW-0689">Ribosomal protein</keyword>
<dbReference type="WormBase" id="SRAE_2000336000">
    <property type="protein sequence ID" value="SRP03647"/>
    <property type="gene ID" value="WBGene00263582"/>
</dbReference>
<dbReference type="RefSeq" id="XP_024507905.1">
    <property type="nucleotide sequence ID" value="XM_024654544.1"/>
</dbReference>
<dbReference type="OrthoDB" id="283424at2759"/>
<evidence type="ECO:0000313" key="4">
    <source>
        <dbReference type="WBParaSite" id="SRAE_2000336000.1"/>
    </source>
</evidence>
<proteinExistence type="predicted"/>
<dbReference type="InterPro" id="IPR039848">
    <property type="entry name" value="Ribosomal_mS35_mt"/>
</dbReference>
<dbReference type="InterPro" id="IPR019349">
    <property type="entry name" value="Ribosomal_mS35_mit"/>
</dbReference>
<name>A0A090LMG0_STRRB</name>
<sequence length="296" mass="34490">MVRAYNFLTSSRSFILPSTRFQSSASNINSLDEKDCNQDEQKDEFRPCFVIPNRKLSSQLVIERLTGRLRGEKKVQRDFKDRLALRAPRTEDMDVNQDWPSVWPGPRSFNANSVPLPIRMGSRPDVLKRPPFKKVGNLELVKIPNFLHLTPKAIENHCAAIKKFCTPFPKELIENKSLIEECFPLEVQYSDYVHQGPSLRDPRARKVTQTVSLKSLKLSDHGREKIIRLAGKYYNHETDVLTLEIDRCYTRKQNRDYGTYLITVLINEAEKVEPWENLKSDKDDMKVKYEDFKLVE</sequence>
<dbReference type="EMBL" id="LN609529">
    <property type="protein sequence ID" value="CEF68705.1"/>
    <property type="molecule type" value="Genomic_DNA"/>
</dbReference>
<dbReference type="AlphaFoldDB" id="A0A090LMG0"/>
<dbReference type="WBParaSite" id="SRAE_2000336000.1">
    <property type="protein sequence ID" value="SRAE_2000336000.1"/>
    <property type="gene ID" value="WBGene00263582"/>
</dbReference>
<organism evidence="2">
    <name type="scientific">Strongyloides ratti</name>
    <name type="common">Parasitic roundworm</name>
    <dbReference type="NCBI Taxonomy" id="34506"/>
    <lineage>
        <taxon>Eukaryota</taxon>
        <taxon>Metazoa</taxon>
        <taxon>Ecdysozoa</taxon>
        <taxon>Nematoda</taxon>
        <taxon>Chromadorea</taxon>
        <taxon>Rhabditida</taxon>
        <taxon>Tylenchina</taxon>
        <taxon>Panagrolaimomorpha</taxon>
        <taxon>Strongyloidoidea</taxon>
        <taxon>Strongyloididae</taxon>
        <taxon>Strongyloides</taxon>
    </lineage>
</organism>
<dbReference type="GeneID" id="36381075"/>
<evidence type="ECO:0000313" key="2">
    <source>
        <dbReference type="EMBL" id="CEF68705.1"/>
    </source>
</evidence>
<reference evidence="2 3" key="1">
    <citation type="submission" date="2014-09" db="EMBL/GenBank/DDBJ databases">
        <authorList>
            <person name="Martin A.A."/>
        </authorList>
    </citation>
    <scope>NUCLEOTIDE SEQUENCE</scope>
    <source>
        <strain evidence="3">ED321</strain>
        <strain evidence="2">ED321 Heterogonic</strain>
    </source>
</reference>
<dbReference type="GO" id="GO:0003735">
    <property type="term" value="F:structural constituent of ribosome"/>
    <property type="evidence" value="ECO:0007669"/>
    <property type="project" value="InterPro"/>
</dbReference>
<dbReference type="PANTHER" id="PTHR13490:SF0">
    <property type="entry name" value="SMALL RIBOSOMAL SUBUNIT PROTEIN MS35"/>
    <property type="match status" value="1"/>
</dbReference>
<dbReference type="OMA" id="DRCFTRK"/>
<reference evidence="4" key="2">
    <citation type="submission" date="2020-12" db="UniProtKB">
        <authorList>
            <consortium name="WormBaseParasite"/>
        </authorList>
    </citation>
    <scope>IDENTIFICATION</scope>
</reference>
<dbReference type="Pfam" id="PF10213">
    <property type="entry name" value="MRP-S28"/>
    <property type="match status" value="1"/>
</dbReference>
<dbReference type="GO" id="GO:0005763">
    <property type="term" value="C:mitochondrial small ribosomal subunit"/>
    <property type="evidence" value="ECO:0007669"/>
    <property type="project" value="TreeGrafter"/>
</dbReference>
<accession>A0A090LMG0</accession>
<evidence type="ECO:0000313" key="5">
    <source>
        <dbReference type="WormBase" id="SRAE_2000336000"/>
    </source>
</evidence>
<keyword evidence="3" id="KW-1185">Reference proteome</keyword>